<proteinExistence type="predicted"/>
<organism evidence="1 2">
    <name type="scientific">Miniphocaeibacter halophilus</name>
    <dbReference type="NCBI Taxonomy" id="2931922"/>
    <lineage>
        <taxon>Bacteria</taxon>
        <taxon>Bacillati</taxon>
        <taxon>Bacillota</taxon>
        <taxon>Tissierellia</taxon>
        <taxon>Tissierellales</taxon>
        <taxon>Peptoniphilaceae</taxon>
        <taxon>Miniphocaeibacter</taxon>
    </lineage>
</organism>
<reference evidence="1 2" key="1">
    <citation type="journal article" date="2022" name="Int. J. Syst. Evol. Microbiol.">
        <title>Miniphocaeibacter halophilus sp. nov., an ammonium-tolerant acetate-producing bacterium isolated from a biogas system.</title>
        <authorList>
            <person name="Schnurer A."/>
            <person name="Singh A."/>
            <person name="Bi S."/>
            <person name="Qiao W."/>
            <person name="Westerholm M."/>
        </authorList>
    </citation>
    <scope>NUCLEOTIDE SEQUENCE [LARGE SCALE GENOMIC DNA]</scope>
    <source>
        <strain evidence="1 2">AMB_01</strain>
    </source>
</reference>
<dbReference type="EMBL" id="CP066744">
    <property type="protein sequence ID" value="QQK07399.1"/>
    <property type="molecule type" value="Genomic_DNA"/>
</dbReference>
<evidence type="ECO:0000313" key="1">
    <source>
        <dbReference type="EMBL" id="QQK07399.1"/>
    </source>
</evidence>
<protein>
    <submittedName>
        <fullName evidence="1">LysR family transcriptional regulator</fullName>
    </submittedName>
</protein>
<dbReference type="Proteomes" id="UP000595814">
    <property type="component" value="Chromosome"/>
</dbReference>
<gene>
    <name evidence="1" type="ORF">JFY71_08765</name>
</gene>
<evidence type="ECO:0000313" key="2">
    <source>
        <dbReference type="Proteomes" id="UP000595814"/>
    </source>
</evidence>
<keyword evidence="2" id="KW-1185">Reference proteome</keyword>
<sequence>MQKIGGIIVVGNENDSGKSIDPLSVIGSISLIKREVLTFQQAEVYPKIIVLGEENYDLERHLWDYDVIFLHNKNNVQPTMINLVKIGLDYLYNKVDRVLVTPVSVPMFKFKTLLELITIEGDIVSPSFKRKSGHPILLDKNIFDIFLNSTLSMRETVRSLKDRRRFLNVKDKGIIHSIDEMESVSELVAIHNTQILHPFLRINIEKEALFFDSRTKLLFQLINEVGSVKQACNHMALSYSKA</sequence>
<name>A0AC61MSH6_9FIRM</name>
<accession>A0AC61MSH6</accession>